<sequence length="76" mass="8951">MNYRYSMVIQWSDEDKFYLVHLPEFPWQQFHTHGKSYAEAAKHGQEVIESLIAWYQEQGKSLPEPISLPEKALKVA</sequence>
<dbReference type="PATRIC" id="fig|1710894.3.peg.1262"/>
<evidence type="ECO:0008006" key="3">
    <source>
        <dbReference type="Google" id="ProtNLM"/>
    </source>
</evidence>
<name>A0A1B7W0D8_APHFL</name>
<dbReference type="EMBL" id="LJOY01000008">
    <property type="protein sequence ID" value="OBQ26722.1"/>
    <property type="molecule type" value="Genomic_DNA"/>
</dbReference>
<dbReference type="Gene3D" id="3.30.160.250">
    <property type="match status" value="1"/>
</dbReference>
<dbReference type="STRING" id="1803587.GCA_001593825_00910"/>
<protein>
    <recommendedName>
        <fullName evidence="3">HicB-like antitoxin of toxin-antitoxin system domain-containing protein</fullName>
    </recommendedName>
</protein>
<dbReference type="InterPro" id="IPR035069">
    <property type="entry name" value="TTHA1013/TTHA0281-like"/>
</dbReference>
<comment type="caution">
    <text evidence="1">The sequence shown here is derived from an EMBL/GenBank/DDBJ whole genome shotgun (WGS) entry which is preliminary data.</text>
</comment>
<gene>
    <name evidence="1" type="ORF">AN481_03990</name>
</gene>
<dbReference type="PANTHER" id="PTHR34504:SF2">
    <property type="entry name" value="UPF0150 PROTEIN SSL0259"/>
    <property type="match status" value="1"/>
</dbReference>
<dbReference type="Proteomes" id="UP000092382">
    <property type="component" value="Unassembled WGS sequence"/>
</dbReference>
<organism evidence="1 2">
    <name type="scientific">Aphanizomenon flos-aquae LD13</name>
    <dbReference type="NCBI Taxonomy" id="1710894"/>
    <lineage>
        <taxon>Bacteria</taxon>
        <taxon>Bacillati</taxon>
        <taxon>Cyanobacteriota</taxon>
        <taxon>Cyanophyceae</taxon>
        <taxon>Nostocales</taxon>
        <taxon>Aphanizomenonaceae</taxon>
        <taxon>Aphanizomenon</taxon>
    </lineage>
</organism>
<proteinExistence type="predicted"/>
<evidence type="ECO:0000313" key="2">
    <source>
        <dbReference type="Proteomes" id="UP000092382"/>
    </source>
</evidence>
<dbReference type="AlphaFoldDB" id="A0A1B7W0D8"/>
<evidence type="ECO:0000313" key="1">
    <source>
        <dbReference type="EMBL" id="OBQ26722.1"/>
    </source>
</evidence>
<dbReference type="InterPro" id="IPR051404">
    <property type="entry name" value="TA_system_antitoxin"/>
</dbReference>
<dbReference type="SUPFAM" id="SSF143100">
    <property type="entry name" value="TTHA1013/TTHA0281-like"/>
    <property type="match status" value="1"/>
</dbReference>
<dbReference type="PANTHER" id="PTHR34504">
    <property type="entry name" value="ANTITOXIN HICB"/>
    <property type="match status" value="1"/>
</dbReference>
<reference evidence="1 2" key="1">
    <citation type="submission" date="2015-09" db="EMBL/GenBank/DDBJ databases">
        <title>Whole genome shotgun sequence assembly of Aphanizomenon flos-aquae UKL13.</title>
        <authorList>
            <person name="Driscoll C."/>
        </authorList>
    </citation>
    <scope>NUCLEOTIDE SEQUENCE [LARGE SCALE GENOMIC DNA]</scope>
    <source>
        <strain evidence="1">MDT13</strain>
    </source>
</reference>
<accession>A0A1B7W0D8</accession>